<evidence type="ECO:0000256" key="1">
    <source>
        <dbReference type="ARBA" id="ARBA00022448"/>
    </source>
</evidence>
<dbReference type="InterPro" id="IPR018113">
    <property type="entry name" value="PTrfase_EIIB_Cys"/>
</dbReference>
<dbReference type="CDD" id="cd00212">
    <property type="entry name" value="PTS_IIB_glc"/>
    <property type="match status" value="1"/>
</dbReference>
<accession>A0A7Z8K176</accession>
<dbReference type="RefSeq" id="WP_154729320.1">
    <property type="nucleotide sequence ID" value="NZ_SZYE01000054.1"/>
</dbReference>
<evidence type="ECO:0000259" key="7">
    <source>
        <dbReference type="PROSITE" id="PS51098"/>
    </source>
</evidence>
<dbReference type="AlphaFoldDB" id="A0A7Z8K176"/>
<evidence type="ECO:0000256" key="5">
    <source>
        <dbReference type="ARBA" id="ARBA00022777"/>
    </source>
</evidence>
<feature type="active site" description="Phosphocysteine intermediate; for EIIB activity" evidence="6">
    <location>
        <position position="35"/>
    </location>
</feature>
<keyword evidence="3" id="KW-0808">Transferase</keyword>
<dbReference type="GO" id="GO:0016301">
    <property type="term" value="F:kinase activity"/>
    <property type="evidence" value="ECO:0007669"/>
    <property type="project" value="UniProtKB-KW"/>
</dbReference>
<dbReference type="EMBL" id="SZYE01000054">
    <property type="protein sequence ID" value="TKR23922.1"/>
    <property type="molecule type" value="Genomic_DNA"/>
</dbReference>
<evidence type="ECO:0000256" key="6">
    <source>
        <dbReference type="PROSITE-ProRule" id="PRU00421"/>
    </source>
</evidence>
<dbReference type="Proteomes" id="UP000308121">
    <property type="component" value="Unassembled WGS sequence"/>
</dbReference>
<dbReference type="Pfam" id="PF00367">
    <property type="entry name" value="PTS_EIIB"/>
    <property type="match status" value="1"/>
</dbReference>
<protein>
    <recommendedName>
        <fullName evidence="7">PTS EIIB type-1 domain-containing protein</fullName>
    </recommendedName>
</protein>
<dbReference type="InterPro" id="IPR036878">
    <property type="entry name" value="Glu_permease_IIB"/>
</dbReference>
<evidence type="ECO:0000256" key="4">
    <source>
        <dbReference type="ARBA" id="ARBA00022683"/>
    </source>
</evidence>
<dbReference type="OrthoDB" id="9797715at2"/>
<evidence type="ECO:0000313" key="9">
    <source>
        <dbReference type="Proteomes" id="UP000308121"/>
    </source>
</evidence>
<feature type="domain" description="PTS EIIB type-1" evidence="7">
    <location>
        <begin position="13"/>
        <end position="91"/>
    </location>
</feature>
<evidence type="ECO:0000256" key="3">
    <source>
        <dbReference type="ARBA" id="ARBA00022679"/>
    </source>
</evidence>
<dbReference type="PANTHER" id="PTHR30175">
    <property type="entry name" value="PHOSPHOTRANSFERASE SYSTEM TRANSPORT PROTEIN"/>
    <property type="match status" value="1"/>
</dbReference>
<dbReference type="SUPFAM" id="SSF55604">
    <property type="entry name" value="Glucose permease domain IIB"/>
    <property type="match status" value="1"/>
</dbReference>
<dbReference type="InterPro" id="IPR001996">
    <property type="entry name" value="PTS_IIB_1"/>
</dbReference>
<dbReference type="GO" id="GO:0009401">
    <property type="term" value="P:phosphoenolpyruvate-dependent sugar phosphotransferase system"/>
    <property type="evidence" value="ECO:0007669"/>
    <property type="project" value="UniProtKB-KW"/>
</dbReference>
<evidence type="ECO:0000256" key="2">
    <source>
        <dbReference type="ARBA" id="ARBA00022597"/>
    </source>
</evidence>
<dbReference type="PROSITE" id="PS51257">
    <property type="entry name" value="PROKAR_LIPOPROTEIN"/>
    <property type="match status" value="1"/>
</dbReference>
<comment type="caution">
    <text evidence="8">The sequence shown here is derived from an EMBL/GenBank/DDBJ whole genome shotgun (WGS) entry which is preliminary data.</text>
</comment>
<keyword evidence="2" id="KW-0762">Sugar transport</keyword>
<keyword evidence="4" id="KW-0598">Phosphotransferase system</keyword>
<dbReference type="PANTHER" id="PTHR30175:SF1">
    <property type="entry name" value="PTS SYSTEM ARBUTIN-, CELLOBIOSE-, AND SALICIN-SPECIFIC EIIBC COMPONENT-RELATED"/>
    <property type="match status" value="1"/>
</dbReference>
<evidence type="ECO:0000313" key="8">
    <source>
        <dbReference type="EMBL" id="TKR23922.1"/>
    </source>
</evidence>
<organism evidence="8 9">
    <name type="scientific">Cellulomonas hominis</name>
    <dbReference type="NCBI Taxonomy" id="156981"/>
    <lineage>
        <taxon>Bacteria</taxon>
        <taxon>Bacillati</taxon>
        <taxon>Actinomycetota</taxon>
        <taxon>Actinomycetes</taxon>
        <taxon>Micrococcales</taxon>
        <taxon>Cellulomonadaceae</taxon>
        <taxon>Cellulomonas</taxon>
    </lineage>
</organism>
<keyword evidence="1" id="KW-0813">Transport</keyword>
<name>A0A7Z8K176_9CELL</name>
<dbReference type="Gene3D" id="3.30.1360.60">
    <property type="entry name" value="Glucose permease domain IIB"/>
    <property type="match status" value="1"/>
</dbReference>
<gene>
    <name evidence="8" type="ORF">FA014_08810</name>
</gene>
<dbReference type="InterPro" id="IPR050558">
    <property type="entry name" value="PTS_Sugar-Specific_Components"/>
</dbReference>
<sequence>MTDARAAGGLSDEELAATLLPLVGGAGNVSAVTACASRLRFVLRDAAVVDEPAVRSVPGVAMVVTQGGQFQVVLGARAIPVSRAVRGLVGG</sequence>
<dbReference type="PROSITE" id="PS51098">
    <property type="entry name" value="PTS_EIIB_TYPE_1"/>
    <property type="match status" value="1"/>
</dbReference>
<proteinExistence type="predicted"/>
<dbReference type="GO" id="GO:0008982">
    <property type="term" value="F:protein-N(PI)-phosphohistidine-sugar phosphotransferase activity"/>
    <property type="evidence" value="ECO:0007669"/>
    <property type="project" value="InterPro"/>
</dbReference>
<reference evidence="8 9" key="1">
    <citation type="submission" date="2019-05" db="EMBL/GenBank/DDBJ databases">
        <title>Genome sequence of Cellulomonas hominis strain CS1.</title>
        <authorList>
            <person name="Belmont J."/>
            <person name="Maclea K.S."/>
        </authorList>
    </citation>
    <scope>NUCLEOTIDE SEQUENCE [LARGE SCALE GENOMIC DNA]</scope>
    <source>
        <strain evidence="8 9">CS1</strain>
    </source>
</reference>
<keyword evidence="5" id="KW-0418">Kinase</keyword>